<dbReference type="GO" id="GO:0045893">
    <property type="term" value="P:positive regulation of DNA-templated transcription"/>
    <property type="evidence" value="ECO:0007669"/>
    <property type="project" value="TreeGrafter"/>
</dbReference>
<dbReference type="PANTHER" id="PTHR15572:SF2">
    <property type="entry name" value="BRD4-INTERACTING CHROMATIN-REMODELING COMPLEX-ASSOCIATED PROTEIN-LIKE"/>
    <property type="match status" value="1"/>
</dbReference>
<feature type="compositionally biased region" description="Basic and acidic residues" evidence="1">
    <location>
        <begin position="275"/>
        <end position="285"/>
    </location>
</feature>
<feature type="region of interest" description="Disordered" evidence="1">
    <location>
        <begin position="251"/>
        <end position="320"/>
    </location>
</feature>
<dbReference type="AlphaFoldDB" id="A0A9D3MUZ7"/>
<reference evidence="3" key="1">
    <citation type="submission" date="2021-01" db="EMBL/GenBank/DDBJ databases">
        <title>A chromosome-scale assembly of European eel, Anguilla anguilla.</title>
        <authorList>
            <person name="Henkel C."/>
            <person name="Jong-Raadsen S.A."/>
            <person name="Dufour S."/>
            <person name="Weltzien F.-A."/>
            <person name="Palstra A.P."/>
            <person name="Pelster B."/>
            <person name="Spaink H.P."/>
            <person name="Van Den Thillart G.E."/>
            <person name="Jansen H."/>
            <person name="Zahm M."/>
            <person name="Klopp C."/>
            <person name="Cedric C."/>
            <person name="Louis A."/>
            <person name="Berthelot C."/>
            <person name="Parey E."/>
            <person name="Roest Crollius H."/>
            <person name="Montfort J."/>
            <person name="Robinson-Rechavi M."/>
            <person name="Bucao C."/>
            <person name="Bouchez O."/>
            <person name="Gislard M."/>
            <person name="Lluch J."/>
            <person name="Milhes M."/>
            <person name="Lampietro C."/>
            <person name="Lopez Roques C."/>
            <person name="Donnadieu C."/>
            <person name="Braasch I."/>
            <person name="Desvignes T."/>
            <person name="Postlethwait J."/>
            <person name="Bobe J."/>
            <person name="Guiguen Y."/>
            <person name="Dirks R."/>
        </authorList>
    </citation>
    <scope>NUCLEOTIDE SEQUENCE</scope>
    <source>
        <strain evidence="3">Tag_6206</strain>
        <tissue evidence="3">Liver</tissue>
    </source>
</reference>
<dbReference type="InterPro" id="IPR052438">
    <property type="entry name" value="Chromatin_remod/trans_coact"/>
</dbReference>
<evidence type="ECO:0000259" key="2">
    <source>
        <dbReference type="Pfam" id="PF15249"/>
    </source>
</evidence>
<dbReference type="Pfam" id="PF15249">
    <property type="entry name" value="GLTSCR1"/>
    <property type="match status" value="1"/>
</dbReference>
<accession>A0A9D3MUZ7</accession>
<dbReference type="EMBL" id="JAFIRN010000002">
    <property type="protein sequence ID" value="KAG5855215.1"/>
    <property type="molecule type" value="Genomic_DNA"/>
</dbReference>
<evidence type="ECO:0000256" key="1">
    <source>
        <dbReference type="SAM" id="MobiDB-lite"/>
    </source>
</evidence>
<dbReference type="PANTHER" id="PTHR15572">
    <property type="entry name" value="GLIOMA TUMOR SUPPRESSOR CANDIDATE REGION GENE 1"/>
    <property type="match status" value="1"/>
</dbReference>
<sequence>MGGVAKVWPGGAVQNRFTLVSSAGAQALEGGATGPQGQQQVSVSLVPLTQDPVPATNAAAESYAFSSSQDTSSAAQFINLPGNKILKTVTPISQVDSTSTTNTQLGSQKRPAPQQLTKGILVLQQLRRDQAKVLAADRLPFSSLEDAAHQLLPYHVYQGALPSNEDFKTVDEEFETAATHVLKRTQSMLNKYRRLLLVEAERTNPSSELVMIDRTFNQEERSNLTRDKRLALVDPEGFLEDFCCLAKPEGVRSAGPETGPVGVTGLQGASSFPPRTEHHHGDMKDLGSVQADENGRGSADPSYRTEPQPGCKDPGWEGPEVSLSEHLETAIKNILDLKKTRRGSYVSHAPSATPSSVPHQALFPPQRQGPEKPLPSEHSQPPTVAHTDSVLEAAVNSILEC</sequence>
<evidence type="ECO:0000313" key="4">
    <source>
        <dbReference type="Proteomes" id="UP001044222"/>
    </source>
</evidence>
<feature type="domain" description="GLTSCR protein conserved" evidence="2">
    <location>
        <begin position="129"/>
        <end position="229"/>
    </location>
</feature>
<proteinExistence type="predicted"/>
<organism evidence="3 4">
    <name type="scientific">Anguilla anguilla</name>
    <name type="common">European freshwater eel</name>
    <name type="synonym">Muraena anguilla</name>
    <dbReference type="NCBI Taxonomy" id="7936"/>
    <lineage>
        <taxon>Eukaryota</taxon>
        <taxon>Metazoa</taxon>
        <taxon>Chordata</taxon>
        <taxon>Craniata</taxon>
        <taxon>Vertebrata</taxon>
        <taxon>Euteleostomi</taxon>
        <taxon>Actinopterygii</taxon>
        <taxon>Neopterygii</taxon>
        <taxon>Teleostei</taxon>
        <taxon>Anguilliformes</taxon>
        <taxon>Anguillidae</taxon>
        <taxon>Anguilla</taxon>
    </lineage>
</organism>
<dbReference type="InterPro" id="IPR015671">
    <property type="entry name" value="GSCR1_dom"/>
</dbReference>
<protein>
    <recommendedName>
        <fullName evidence="2">GLTSCR protein conserved domain-containing protein</fullName>
    </recommendedName>
</protein>
<dbReference type="Proteomes" id="UP001044222">
    <property type="component" value="Unassembled WGS sequence"/>
</dbReference>
<dbReference type="GO" id="GO:0016514">
    <property type="term" value="C:SWI/SNF complex"/>
    <property type="evidence" value="ECO:0007669"/>
    <property type="project" value="TreeGrafter"/>
</dbReference>
<keyword evidence="4" id="KW-1185">Reference proteome</keyword>
<evidence type="ECO:0000313" key="3">
    <source>
        <dbReference type="EMBL" id="KAG5855215.1"/>
    </source>
</evidence>
<name>A0A9D3MUZ7_ANGAN</name>
<comment type="caution">
    <text evidence="3">The sequence shown here is derived from an EMBL/GenBank/DDBJ whole genome shotgun (WGS) entry which is preliminary data.</text>
</comment>
<gene>
    <name evidence="3" type="ORF">ANANG_G00046730</name>
</gene>
<feature type="region of interest" description="Disordered" evidence="1">
    <location>
        <begin position="345"/>
        <end position="386"/>
    </location>
</feature>